<protein>
    <submittedName>
        <fullName evidence="3">Uncharacterized protein</fullName>
    </submittedName>
</protein>
<organism evidence="3 4">
    <name type="scientific">Peltaster fructicola</name>
    <dbReference type="NCBI Taxonomy" id="286661"/>
    <lineage>
        <taxon>Eukaryota</taxon>
        <taxon>Fungi</taxon>
        <taxon>Dikarya</taxon>
        <taxon>Ascomycota</taxon>
        <taxon>Pezizomycotina</taxon>
        <taxon>Dothideomycetes</taxon>
        <taxon>Dothideomycetes incertae sedis</taxon>
        <taxon>Peltaster</taxon>
    </lineage>
</organism>
<evidence type="ECO:0000313" key="3">
    <source>
        <dbReference type="EMBL" id="QIX02147.1"/>
    </source>
</evidence>
<dbReference type="OrthoDB" id="627774at2759"/>
<dbReference type="AlphaFoldDB" id="A0A6H0Y527"/>
<evidence type="ECO:0000256" key="1">
    <source>
        <dbReference type="ARBA" id="ARBA00022737"/>
    </source>
</evidence>
<sequence length="547" mass="62397">MHIDLTGLDAYIEDRVVEKDIRRKIKAQAGQSFLNARLLVDQWLRYKDQAMFDTQDHIRKCEIEFYDSLQHGMSEAGLISLAIVAADRPIRFEELADAVHVLTGTKLSMSDLLHQTSHLIDISWEQVPEIKVLHPTIMAYLREEADLPIIDMTELCQYGIDHDGPFKNYALRNWSSFGTSEKQLACFDHYLNHFDDFREDTFLALNDDTRVKFYGTTVDHLKAWHGLEVSSNEPDQLGNFPIHIAAARGHAALVEKLEYRLDRRRRSAFEVALEANKIDVCKVLPMELGLAIERKPELAEQYMVKAAEKDIMNDMHALHTAIRLGKNDLIAMFPKRDRKAEVLLLQNSPELLQDIDDDLLKYANETTVEYLQSKGQEKHVEILSTPLHAAVLEESSSLLKYANELDGDGRTSLWNAIDEDDDDRFDLLLKHTDVDHVDNTGDTVLVYACDNGREDLALRVLQKSKRPSSESLAKLLRYSIETNEPESVLLSLSKGAHLWEYAKLGKLPSETASLRRASKEMVGLVEELEQRFIKGDKIDDICSREIA</sequence>
<dbReference type="InterPro" id="IPR036770">
    <property type="entry name" value="Ankyrin_rpt-contain_sf"/>
</dbReference>
<dbReference type="PANTHER" id="PTHR24123:SF33">
    <property type="entry name" value="PROTEIN HOS4"/>
    <property type="match status" value="1"/>
</dbReference>
<dbReference type="InterPro" id="IPR051165">
    <property type="entry name" value="Multifunctional_ANK_Repeat"/>
</dbReference>
<keyword evidence="4" id="KW-1185">Reference proteome</keyword>
<proteinExistence type="predicted"/>
<name>A0A6H0Y527_9PEZI</name>
<gene>
    <name evidence="3" type="ORF">AMS68_007664</name>
</gene>
<dbReference type="SUPFAM" id="SSF48403">
    <property type="entry name" value="Ankyrin repeat"/>
    <property type="match status" value="1"/>
</dbReference>
<reference evidence="3 4" key="1">
    <citation type="journal article" date="2016" name="Sci. Rep.">
        <title>Peltaster fructicola genome reveals evolution from an invasive phytopathogen to an ectophytic parasite.</title>
        <authorList>
            <person name="Xu C."/>
            <person name="Chen H."/>
            <person name="Gleason M.L."/>
            <person name="Xu J.R."/>
            <person name="Liu H."/>
            <person name="Zhang R."/>
            <person name="Sun G."/>
        </authorList>
    </citation>
    <scope>NUCLEOTIDE SEQUENCE [LARGE SCALE GENOMIC DNA]</scope>
    <source>
        <strain evidence="3 4">LNHT1506</strain>
    </source>
</reference>
<dbReference type="EMBL" id="CP051143">
    <property type="protein sequence ID" value="QIX02147.1"/>
    <property type="molecule type" value="Genomic_DNA"/>
</dbReference>
<dbReference type="Gene3D" id="1.25.40.20">
    <property type="entry name" value="Ankyrin repeat-containing domain"/>
    <property type="match status" value="1"/>
</dbReference>
<dbReference type="Proteomes" id="UP000503462">
    <property type="component" value="Chromosome 5"/>
</dbReference>
<dbReference type="PANTHER" id="PTHR24123">
    <property type="entry name" value="ANKYRIN REPEAT-CONTAINING"/>
    <property type="match status" value="1"/>
</dbReference>
<accession>A0A6H0Y527</accession>
<keyword evidence="2" id="KW-0040">ANK repeat</keyword>
<evidence type="ECO:0000256" key="2">
    <source>
        <dbReference type="ARBA" id="ARBA00023043"/>
    </source>
</evidence>
<keyword evidence="1" id="KW-0677">Repeat</keyword>
<evidence type="ECO:0000313" key="4">
    <source>
        <dbReference type="Proteomes" id="UP000503462"/>
    </source>
</evidence>